<protein>
    <submittedName>
        <fullName evidence="2">Uncharacterized protein</fullName>
    </submittedName>
</protein>
<evidence type="ECO:0000313" key="2">
    <source>
        <dbReference type="EMBL" id="VDD50922.1"/>
    </source>
</evidence>
<sequence length="77" mass="8383">MAPSSGENRAPSSGSFFHHYNHLGELSEPDEDSTSTKQNSILNPTWMASHDLLDLERAKPTLACKPISIGGLPLLEH</sequence>
<dbReference type="EMBL" id="LR031878">
    <property type="protein sequence ID" value="VDD50922.1"/>
    <property type="molecule type" value="Genomic_DNA"/>
</dbReference>
<proteinExistence type="predicted"/>
<evidence type="ECO:0000256" key="1">
    <source>
        <dbReference type="SAM" id="MobiDB-lite"/>
    </source>
</evidence>
<gene>
    <name evidence="2" type="ORF">BOLC1T03311H</name>
</gene>
<feature type="compositionally biased region" description="Polar residues" evidence="1">
    <location>
        <begin position="1"/>
        <end position="15"/>
    </location>
</feature>
<accession>A0A3P6G2W8</accession>
<feature type="region of interest" description="Disordered" evidence="1">
    <location>
        <begin position="1"/>
        <end position="42"/>
    </location>
</feature>
<name>A0A3P6G2W8_BRAOL</name>
<dbReference type="AlphaFoldDB" id="A0A3P6G2W8"/>
<organism evidence="2">
    <name type="scientific">Brassica oleracea</name>
    <name type="common">Wild cabbage</name>
    <dbReference type="NCBI Taxonomy" id="3712"/>
    <lineage>
        <taxon>Eukaryota</taxon>
        <taxon>Viridiplantae</taxon>
        <taxon>Streptophyta</taxon>
        <taxon>Embryophyta</taxon>
        <taxon>Tracheophyta</taxon>
        <taxon>Spermatophyta</taxon>
        <taxon>Magnoliopsida</taxon>
        <taxon>eudicotyledons</taxon>
        <taxon>Gunneridae</taxon>
        <taxon>Pentapetalae</taxon>
        <taxon>rosids</taxon>
        <taxon>malvids</taxon>
        <taxon>Brassicales</taxon>
        <taxon>Brassicaceae</taxon>
        <taxon>Brassiceae</taxon>
        <taxon>Brassica</taxon>
    </lineage>
</organism>
<reference evidence="2" key="1">
    <citation type="submission" date="2018-11" db="EMBL/GenBank/DDBJ databases">
        <authorList>
            <consortium name="Genoscope - CEA"/>
            <person name="William W."/>
        </authorList>
    </citation>
    <scope>NUCLEOTIDE SEQUENCE</scope>
</reference>